<name>A0A657LQ57_9HYPH</name>
<dbReference type="PROSITE" id="PS50943">
    <property type="entry name" value="HTH_CROC1"/>
    <property type="match status" value="1"/>
</dbReference>
<organism evidence="3 4">
    <name type="scientific">Pararhizobium antarcticum</name>
    <dbReference type="NCBI Taxonomy" id="1798805"/>
    <lineage>
        <taxon>Bacteria</taxon>
        <taxon>Pseudomonadati</taxon>
        <taxon>Pseudomonadota</taxon>
        <taxon>Alphaproteobacteria</taxon>
        <taxon>Hyphomicrobiales</taxon>
        <taxon>Rhizobiaceae</taxon>
        <taxon>Rhizobium/Agrobacterium group</taxon>
        <taxon>Pararhizobium</taxon>
    </lineage>
</organism>
<dbReference type="InterPro" id="IPR014710">
    <property type="entry name" value="RmlC-like_jellyroll"/>
</dbReference>
<dbReference type="Gene3D" id="2.60.120.10">
    <property type="entry name" value="Jelly Rolls"/>
    <property type="match status" value="1"/>
</dbReference>
<evidence type="ECO:0000313" key="3">
    <source>
        <dbReference type="EMBL" id="OJF95043.1"/>
    </source>
</evidence>
<dbReference type="EMBL" id="LSRP01000096">
    <property type="protein sequence ID" value="OJF95043.1"/>
    <property type="molecule type" value="Genomic_DNA"/>
</dbReference>
<dbReference type="OrthoDB" id="189170at2"/>
<dbReference type="InterPro" id="IPR010982">
    <property type="entry name" value="Lambda_DNA-bd_dom_sf"/>
</dbReference>
<dbReference type="AlphaFoldDB" id="A0A657LQ57"/>
<dbReference type="CDD" id="cd02209">
    <property type="entry name" value="cupin_XRE_C"/>
    <property type="match status" value="1"/>
</dbReference>
<dbReference type="SUPFAM" id="SSF51182">
    <property type="entry name" value="RmlC-like cupins"/>
    <property type="match status" value="1"/>
</dbReference>
<sequence>MENTGPAFETDIGARVRLNRLEKGLTLDDLARQSGVSRAMISRIERGEASPTAQLLARLCSALGTTLSRFFAFQETTANPLSRQADQRRWQDPASGYIRRAVSPEGMPTPVDIVAVDFPPGARVVFDPHPPETEMTQHVWLFEGRLVMTSEGETHALAPGDCLFMTLGRGHSFSNPYPETARYAVILNRRTVKTR</sequence>
<dbReference type="PANTHER" id="PTHR46797:SF10">
    <property type="entry name" value="BLR1115 PROTEIN"/>
    <property type="match status" value="1"/>
</dbReference>
<evidence type="ECO:0000259" key="2">
    <source>
        <dbReference type="PROSITE" id="PS50943"/>
    </source>
</evidence>
<dbReference type="InterPro" id="IPR011051">
    <property type="entry name" value="RmlC_Cupin_sf"/>
</dbReference>
<dbReference type="Pfam" id="PF01381">
    <property type="entry name" value="HTH_3"/>
    <property type="match status" value="1"/>
</dbReference>
<dbReference type="SUPFAM" id="SSF47413">
    <property type="entry name" value="lambda repressor-like DNA-binding domains"/>
    <property type="match status" value="1"/>
</dbReference>
<dbReference type="CDD" id="cd00093">
    <property type="entry name" value="HTH_XRE"/>
    <property type="match status" value="1"/>
</dbReference>
<proteinExistence type="predicted"/>
<feature type="domain" description="HTH cro/C1-type" evidence="2">
    <location>
        <begin position="20"/>
        <end position="70"/>
    </location>
</feature>
<keyword evidence="4" id="KW-1185">Reference proteome</keyword>
<dbReference type="Proteomes" id="UP000182661">
    <property type="component" value="Unassembled WGS sequence"/>
</dbReference>
<dbReference type="InterPro" id="IPR001387">
    <property type="entry name" value="Cro/C1-type_HTH"/>
</dbReference>
<dbReference type="GO" id="GO:0003677">
    <property type="term" value="F:DNA binding"/>
    <property type="evidence" value="ECO:0007669"/>
    <property type="project" value="UniProtKB-KW"/>
</dbReference>
<dbReference type="GO" id="GO:0003700">
    <property type="term" value="F:DNA-binding transcription factor activity"/>
    <property type="evidence" value="ECO:0007669"/>
    <property type="project" value="TreeGrafter"/>
</dbReference>
<dbReference type="PANTHER" id="PTHR46797">
    <property type="entry name" value="HTH-TYPE TRANSCRIPTIONAL REGULATOR"/>
    <property type="match status" value="1"/>
</dbReference>
<dbReference type="GO" id="GO:0005829">
    <property type="term" value="C:cytosol"/>
    <property type="evidence" value="ECO:0007669"/>
    <property type="project" value="TreeGrafter"/>
</dbReference>
<keyword evidence="1 3" id="KW-0238">DNA-binding</keyword>
<evidence type="ECO:0000256" key="1">
    <source>
        <dbReference type="ARBA" id="ARBA00023125"/>
    </source>
</evidence>
<dbReference type="InterPro" id="IPR050807">
    <property type="entry name" value="TransReg_Diox_bact_type"/>
</dbReference>
<dbReference type="Pfam" id="PF07883">
    <property type="entry name" value="Cupin_2"/>
    <property type="match status" value="1"/>
</dbReference>
<accession>A0A657LQ57</accession>
<reference evidence="3 4" key="1">
    <citation type="submission" date="2016-02" db="EMBL/GenBank/DDBJ databases">
        <title>Genome sequencing of a beta-galactosidase producing bacteria Rhizobium sp. 59.</title>
        <authorList>
            <person name="Wang D."/>
            <person name="Kot W."/>
            <person name="Qin Y."/>
            <person name="Hansen L."/>
            <person name="Naqvi K."/>
            <person name="Rensing C."/>
        </authorList>
    </citation>
    <scope>NUCLEOTIDE SEQUENCE [LARGE SCALE GENOMIC DNA]</scope>
    <source>
        <strain evidence="3 4">59</strain>
    </source>
</reference>
<dbReference type="SMART" id="SM00530">
    <property type="entry name" value="HTH_XRE"/>
    <property type="match status" value="1"/>
</dbReference>
<dbReference type="RefSeq" id="WP_071833946.1">
    <property type="nucleotide sequence ID" value="NZ_LSRP01000096.1"/>
</dbReference>
<dbReference type="Gene3D" id="1.10.260.40">
    <property type="entry name" value="lambda repressor-like DNA-binding domains"/>
    <property type="match status" value="1"/>
</dbReference>
<dbReference type="InterPro" id="IPR013096">
    <property type="entry name" value="Cupin_2"/>
</dbReference>
<protein>
    <submittedName>
        <fullName evidence="3">DNA-binding protein</fullName>
    </submittedName>
</protein>
<comment type="caution">
    <text evidence="3">The sequence shown here is derived from an EMBL/GenBank/DDBJ whole genome shotgun (WGS) entry which is preliminary data.</text>
</comment>
<gene>
    <name evidence="3" type="ORF">AX760_04245</name>
</gene>
<evidence type="ECO:0000313" key="4">
    <source>
        <dbReference type="Proteomes" id="UP000182661"/>
    </source>
</evidence>